<dbReference type="GO" id="GO:0003677">
    <property type="term" value="F:DNA binding"/>
    <property type="evidence" value="ECO:0007669"/>
    <property type="project" value="UniProtKB-KW"/>
</dbReference>
<dbReference type="EMBL" id="JARGYU010000003">
    <property type="protein sequence ID" value="MDZ5761615.1"/>
    <property type="molecule type" value="Genomic_DNA"/>
</dbReference>
<accession>A0AAE4VL12</accession>
<dbReference type="AlphaFoldDB" id="A0AAE4VL12"/>
<keyword evidence="1" id="KW-0238">DNA-binding</keyword>
<gene>
    <name evidence="3" type="ORF">Lyticum_00801</name>
</gene>
<name>A0AAE4VL12_9RICK</name>
<dbReference type="InterPro" id="IPR010982">
    <property type="entry name" value="Lambda_DNA-bd_dom_sf"/>
</dbReference>
<dbReference type="PANTHER" id="PTHR46558:SF11">
    <property type="entry name" value="HTH-TYPE TRANSCRIPTIONAL REGULATOR XRE"/>
    <property type="match status" value="1"/>
</dbReference>
<organism evidence="3 4">
    <name type="scientific">Lyticum sinuosum</name>
    <dbReference type="NCBI Taxonomy" id="1332059"/>
    <lineage>
        <taxon>Bacteria</taxon>
        <taxon>Pseudomonadati</taxon>
        <taxon>Pseudomonadota</taxon>
        <taxon>Alphaproteobacteria</taxon>
        <taxon>Rickettsiales</taxon>
        <taxon>Lyticum</taxon>
    </lineage>
</organism>
<dbReference type="Proteomes" id="UP001289135">
    <property type="component" value="Unassembled WGS sequence"/>
</dbReference>
<sequence length="224" mass="25450">MTNKDKIKTSSQDALQIPHPVDIFVGSKLRYLRRCLGMSQDILAKLVGLTFQQIQKYEKGLNRISCSKLYEFAKILGVSIQDFFDGFLENSEDIQDTQYYLADSSQNPVYDYGPKTVSHQFAKIPQKKYNLQDNSHISKTMQGNNNLNQSFSNYENDNSVLDMGSIDDINSSESYSDKSKFDRLIDSIVTNPADRAAAVKRLQEALDSIKSLTDEGIEEENKEF</sequence>
<evidence type="ECO:0000313" key="3">
    <source>
        <dbReference type="EMBL" id="MDZ5761615.1"/>
    </source>
</evidence>
<dbReference type="Pfam" id="PF01381">
    <property type="entry name" value="HTH_3"/>
    <property type="match status" value="1"/>
</dbReference>
<dbReference type="RefSeq" id="WP_322499033.1">
    <property type="nucleotide sequence ID" value="NZ_JARGYU010000003.1"/>
</dbReference>
<protein>
    <submittedName>
        <fullName evidence="3">Helix-turn-helix transcriptional regulator</fullName>
    </submittedName>
</protein>
<dbReference type="PANTHER" id="PTHR46558">
    <property type="entry name" value="TRACRIPTIONAL REGULATORY PROTEIN-RELATED-RELATED"/>
    <property type="match status" value="1"/>
</dbReference>
<dbReference type="Gene3D" id="1.10.260.40">
    <property type="entry name" value="lambda repressor-like DNA-binding domains"/>
    <property type="match status" value="1"/>
</dbReference>
<reference evidence="3" key="1">
    <citation type="submission" date="2023-02" db="EMBL/GenBank/DDBJ databases">
        <title>Host association and intracellularity evolved multiple times independently in the Rickettsiales.</title>
        <authorList>
            <person name="Castelli M."/>
            <person name="Nardi T."/>
            <person name="Gammuto L."/>
            <person name="Bellinzona G."/>
            <person name="Sabaneyeva E."/>
            <person name="Potekhin A."/>
            <person name="Serra V."/>
            <person name="Petroni G."/>
            <person name="Sassera D."/>
        </authorList>
    </citation>
    <scope>NUCLEOTIDE SEQUENCE</scope>
    <source>
        <strain evidence="3">USBL-36I1</strain>
    </source>
</reference>
<dbReference type="CDD" id="cd00093">
    <property type="entry name" value="HTH_XRE"/>
    <property type="match status" value="1"/>
</dbReference>
<evidence type="ECO:0000256" key="1">
    <source>
        <dbReference type="ARBA" id="ARBA00023125"/>
    </source>
</evidence>
<comment type="caution">
    <text evidence="3">The sequence shown here is derived from an EMBL/GenBank/DDBJ whole genome shotgun (WGS) entry which is preliminary data.</text>
</comment>
<evidence type="ECO:0000313" key="4">
    <source>
        <dbReference type="Proteomes" id="UP001289135"/>
    </source>
</evidence>
<dbReference type="PROSITE" id="PS50943">
    <property type="entry name" value="HTH_CROC1"/>
    <property type="match status" value="1"/>
</dbReference>
<dbReference type="SUPFAM" id="SSF47413">
    <property type="entry name" value="lambda repressor-like DNA-binding domains"/>
    <property type="match status" value="1"/>
</dbReference>
<feature type="domain" description="HTH cro/C1-type" evidence="2">
    <location>
        <begin position="29"/>
        <end position="83"/>
    </location>
</feature>
<dbReference type="SMART" id="SM00530">
    <property type="entry name" value="HTH_XRE"/>
    <property type="match status" value="1"/>
</dbReference>
<dbReference type="InterPro" id="IPR001387">
    <property type="entry name" value="Cro/C1-type_HTH"/>
</dbReference>
<proteinExistence type="predicted"/>
<keyword evidence="4" id="KW-1185">Reference proteome</keyword>
<evidence type="ECO:0000259" key="2">
    <source>
        <dbReference type="PROSITE" id="PS50943"/>
    </source>
</evidence>